<dbReference type="InterPro" id="IPR038282">
    <property type="entry name" value="DUF2267_sf"/>
</dbReference>
<name>A0A917TW41_9ACTN</name>
<sequence>MMMSGTGYHTFDSTVDKTNHLLNEIEQAYGWPRSRRNQSFAALRATLHALRDRLPVAESAKFAACLPMLVRGLYYEGWEPSHVPVKMHRDEFFERVRREFPFNVDGGLEPLVSTVLTALKRFGAEGEWDDLRGSMPRELAGTIP</sequence>
<dbReference type="AlphaFoldDB" id="A0A917TW41"/>
<keyword evidence="2" id="KW-1185">Reference proteome</keyword>
<evidence type="ECO:0000313" key="1">
    <source>
        <dbReference type="EMBL" id="GGM40393.1"/>
    </source>
</evidence>
<gene>
    <name evidence="1" type="ORF">GCM10007977_047250</name>
</gene>
<dbReference type="Pfam" id="PF10025">
    <property type="entry name" value="DUF2267"/>
    <property type="match status" value="1"/>
</dbReference>
<evidence type="ECO:0000313" key="2">
    <source>
        <dbReference type="Proteomes" id="UP000642070"/>
    </source>
</evidence>
<comment type="caution">
    <text evidence="1">The sequence shown here is derived from an EMBL/GenBank/DDBJ whole genome shotgun (WGS) entry which is preliminary data.</text>
</comment>
<dbReference type="InterPro" id="IPR018727">
    <property type="entry name" value="DUF2267"/>
</dbReference>
<dbReference type="EMBL" id="BMPI01000023">
    <property type="protein sequence ID" value="GGM40393.1"/>
    <property type="molecule type" value="Genomic_DNA"/>
</dbReference>
<protein>
    <recommendedName>
        <fullName evidence="3">DUF2267 domain-containing protein</fullName>
    </recommendedName>
</protein>
<dbReference type="RefSeq" id="WP_229835772.1">
    <property type="nucleotide sequence ID" value="NZ_BMPI01000023.1"/>
</dbReference>
<dbReference type="Proteomes" id="UP000642070">
    <property type="component" value="Unassembled WGS sequence"/>
</dbReference>
<proteinExistence type="predicted"/>
<reference evidence="1" key="1">
    <citation type="journal article" date="2014" name="Int. J. Syst. Evol. Microbiol.">
        <title>Complete genome sequence of Corynebacterium casei LMG S-19264T (=DSM 44701T), isolated from a smear-ripened cheese.</title>
        <authorList>
            <consortium name="US DOE Joint Genome Institute (JGI-PGF)"/>
            <person name="Walter F."/>
            <person name="Albersmeier A."/>
            <person name="Kalinowski J."/>
            <person name="Ruckert C."/>
        </authorList>
    </citation>
    <scope>NUCLEOTIDE SEQUENCE</scope>
    <source>
        <strain evidence="1">JCM 19831</strain>
    </source>
</reference>
<accession>A0A917TW41</accession>
<dbReference type="Gene3D" id="1.10.490.110">
    <property type="entry name" value="Uncharacterized conserved protein DUF2267"/>
    <property type="match status" value="1"/>
</dbReference>
<organism evidence="1 2">
    <name type="scientific">Dactylosporangium sucinum</name>
    <dbReference type="NCBI Taxonomy" id="1424081"/>
    <lineage>
        <taxon>Bacteria</taxon>
        <taxon>Bacillati</taxon>
        <taxon>Actinomycetota</taxon>
        <taxon>Actinomycetes</taxon>
        <taxon>Micromonosporales</taxon>
        <taxon>Micromonosporaceae</taxon>
        <taxon>Dactylosporangium</taxon>
    </lineage>
</organism>
<evidence type="ECO:0008006" key="3">
    <source>
        <dbReference type="Google" id="ProtNLM"/>
    </source>
</evidence>
<reference evidence="1" key="2">
    <citation type="submission" date="2020-09" db="EMBL/GenBank/DDBJ databases">
        <authorList>
            <person name="Sun Q."/>
            <person name="Ohkuma M."/>
        </authorList>
    </citation>
    <scope>NUCLEOTIDE SEQUENCE</scope>
    <source>
        <strain evidence="1">JCM 19831</strain>
    </source>
</reference>